<keyword evidence="2" id="KW-0732">Signal</keyword>
<evidence type="ECO:0000313" key="4">
    <source>
        <dbReference type="EMBL" id="KAJ3704716.1"/>
    </source>
</evidence>
<comment type="caution">
    <text evidence="4">The sequence shown here is derived from an EMBL/GenBank/DDBJ whole genome shotgun (WGS) entry which is preliminary data.</text>
</comment>
<dbReference type="InterPro" id="IPR051636">
    <property type="entry name" value="Plant_LTP/defense-related"/>
</dbReference>
<dbReference type="InterPro" id="IPR036312">
    <property type="entry name" value="Bifun_inhib/LTP/seed_sf"/>
</dbReference>
<dbReference type="Gene3D" id="1.10.110.10">
    <property type="entry name" value="Plant lipid-transfer and hydrophobic proteins"/>
    <property type="match status" value="1"/>
</dbReference>
<dbReference type="InterPro" id="IPR016140">
    <property type="entry name" value="Bifunc_inhib/LTP/seed_store"/>
</dbReference>
<dbReference type="Pfam" id="PF14547">
    <property type="entry name" value="Hydrophob_seed"/>
    <property type="match status" value="1"/>
</dbReference>
<organism evidence="4 5">
    <name type="scientific">Rhynchospora tenuis</name>
    <dbReference type="NCBI Taxonomy" id="198213"/>
    <lineage>
        <taxon>Eukaryota</taxon>
        <taxon>Viridiplantae</taxon>
        <taxon>Streptophyta</taxon>
        <taxon>Embryophyta</taxon>
        <taxon>Tracheophyta</taxon>
        <taxon>Spermatophyta</taxon>
        <taxon>Magnoliopsida</taxon>
        <taxon>Liliopsida</taxon>
        <taxon>Poales</taxon>
        <taxon>Cyperaceae</taxon>
        <taxon>Cyperoideae</taxon>
        <taxon>Rhynchosporeae</taxon>
        <taxon>Rhynchospora</taxon>
    </lineage>
</organism>
<sequence length="242" mass="24222">MKCKSTNMDSSKLTAFLFIFMLSLSTIPQTLACDYCPKSPPKSPKSSATPNPVASTPPVKLPPIGLPKLPPVGLPPVGLPKLPPVGLPKLPPVGLPKLPPVGLPKLPPVGLPKLPPVGLPKLPPVGLPKLPPVGLPPILGNGGSPASPPTSSCPSPPAAKESCPIDALKLGACVNLLGNTVQIGDAAVECCPVVDGLVGVAAAACLCTAIKANLLDIGVYLPIALQVLVACGSSVPSGYTCA</sequence>
<dbReference type="Proteomes" id="UP001210211">
    <property type="component" value="Unassembled WGS sequence"/>
</dbReference>
<feature type="domain" description="Bifunctional inhibitor/plant lipid transfer protein/seed storage helical" evidence="3">
    <location>
        <begin position="163"/>
        <end position="241"/>
    </location>
</feature>
<gene>
    <name evidence="4" type="ORF">LUZ61_008421</name>
</gene>
<reference evidence="4 5" key="1">
    <citation type="journal article" date="2022" name="Cell">
        <title>Repeat-based holocentromeres influence genome architecture and karyotype evolution.</title>
        <authorList>
            <person name="Hofstatter P.G."/>
            <person name="Thangavel G."/>
            <person name="Lux T."/>
            <person name="Neumann P."/>
            <person name="Vondrak T."/>
            <person name="Novak P."/>
            <person name="Zhang M."/>
            <person name="Costa L."/>
            <person name="Castellani M."/>
            <person name="Scott A."/>
            <person name="Toegelov H."/>
            <person name="Fuchs J."/>
            <person name="Mata-Sucre Y."/>
            <person name="Dias Y."/>
            <person name="Vanzela A.L.L."/>
            <person name="Huettel B."/>
            <person name="Almeida C.C.S."/>
            <person name="Simkova H."/>
            <person name="Souza G."/>
            <person name="Pedrosa-Harand A."/>
            <person name="Macas J."/>
            <person name="Mayer K.F.X."/>
            <person name="Houben A."/>
            <person name="Marques A."/>
        </authorList>
    </citation>
    <scope>NUCLEOTIDE SEQUENCE [LARGE SCALE GENOMIC DNA]</scope>
    <source>
        <strain evidence="4">RhyTen1mFocal</strain>
    </source>
</reference>
<name>A0AAD5ZVD8_9POAL</name>
<accession>A0AAD5ZVD8</accession>
<evidence type="ECO:0000259" key="3">
    <source>
        <dbReference type="SMART" id="SM00499"/>
    </source>
</evidence>
<dbReference type="AlphaFoldDB" id="A0AAD5ZVD8"/>
<evidence type="ECO:0000313" key="5">
    <source>
        <dbReference type="Proteomes" id="UP001210211"/>
    </source>
</evidence>
<dbReference type="SMART" id="SM00499">
    <property type="entry name" value="AAI"/>
    <property type="match status" value="1"/>
</dbReference>
<protein>
    <recommendedName>
        <fullName evidence="3">Bifunctional inhibitor/plant lipid transfer protein/seed storage helical domain-containing protein</fullName>
    </recommendedName>
</protein>
<dbReference type="CDD" id="cd01958">
    <property type="entry name" value="HPS_like"/>
    <property type="match status" value="1"/>
</dbReference>
<feature type="region of interest" description="Disordered" evidence="1">
    <location>
        <begin position="38"/>
        <end position="61"/>
    </location>
</feature>
<feature type="region of interest" description="Disordered" evidence="1">
    <location>
        <begin position="138"/>
        <end position="157"/>
    </location>
</feature>
<dbReference type="InterPro" id="IPR027923">
    <property type="entry name" value="Hydrophob_seed_dom"/>
</dbReference>
<feature type="signal peptide" evidence="2">
    <location>
        <begin position="1"/>
        <end position="32"/>
    </location>
</feature>
<dbReference type="SUPFAM" id="SSF47699">
    <property type="entry name" value="Bifunctional inhibitor/lipid-transfer protein/seed storage 2S albumin"/>
    <property type="match status" value="1"/>
</dbReference>
<evidence type="ECO:0000256" key="1">
    <source>
        <dbReference type="SAM" id="MobiDB-lite"/>
    </source>
</evidence>
<feature type="chain" id="PRO_5042075876" description="Bifunctional inhibitor/plant lipid transfer protein/seed storage helical domain-containing protein" evidence="2">
    <location>
        <begin position="33"/>
        <end position="242"/>
    </location>
</feature>
<dbReference type="PANTHER" id="PTHR31731">
    <property type="match status" value="1"/>
</dbReference>
<evidence type="ECO:0000256" key="2">
    <source>
        <dbReference type="SAM" id="SignalP"/>
    </source>
</evidence>
<proteinExistence type="predicted"/>
<keyword evidence="5" id="KW-1185">Reference proteome</keyword>
<dbReference type="EMBL" id="JAMRDG010000001">
    <property type="protein sequence ID" value="KAJ3704716.1"/>
    <property type="molecule type" value="Genomic_DNA"/>
</dbReference>